<dbReference type="Proteomes" id="UP000887572">
    <property type="component" value="Unplaced"/>
</dbReference>
<sequence>MVLRFNQMLLLSLVVLFGVLVLLHNHQINATGLPSGGGGCCCCQQQAAPAPPPPPPPQQCCCCGRKKRQMFSALAEMEKYMVEQERRMYCCGSTGRKRRHTGQPVSRRVEFWGGGSQLSSMMFH</sequence>
<evidence type="ECO:0000313" key="2">
    <source>
        <dbReference type="Proteomes" id="UP000887572"/>
    </source>
</evidence>
<reference evidence="3" key="1">
    <citation type="submission" date="2022-11" db="UniProtKB">
        <authorList>
            <consortium name="WormBaseParasite"/>
        </authorList>
    </citation>
    <scope>IDENTIFICATION</scope>
</reference>
<name>A0A914GQ91_GLORO</name>
<evidence type="ECO:0000256" key="1">
    <source>
        <dbReference type="SAM" id="SignalP"/>
    </source>
</evidence>
<keyword evidence="1" id="KW-0732">Signal</keyword>
<organism evidence="2 3">
    <name type="scientific">Globodera rostochiensis</name>
    <name type="common">Golden nematode worm</name>
    <name type="synonym">Heterodera rostochiensis</name>
    <dbReference type="NCBI Taxonomy" id="31243"/>
    <lineage>
        <taxon>Eukaryota</taxon>
        <taxon>Metazoa</taxon>
        <taxon>Ecdysozoa</taxon>
        <taxon>Nematoda</taxon>
        <taxon>Chromadorea</taxon>
        <taxon>Rhabditida</taxon>
        <taxon>Tylenchina</taxon>
        <taxon>Tylenchomorpha</taxon>
        <taxon>Tylenchoidea</taxon>
        <taxon>Heteroderidae</taxon>
        <taxon>Heteroderinae</taxon>
        <taxon>Globodera</taxon>
    </lineage>
</organism>
<evidence type="ECO:0000313" key="3">
    <source>
        <dbReference type="WBParaSite" id="Gr19_v10_g10172.t1"/>
    </source>
</evidence>
<keyword evidence="2" id="KW-1185">Reference proteome</keyword>
<dbReference type="WBParaSite" id="Gr19_v10_g10172.t1">
    <property type="protein sequence ID" value="Gr19_v10_g10172.t1"/>
    <property type="gene ID" value="Gr19_v10_g10172"/>
</dbReference>
<protein>
    <submittedName>
        <fullName evidence="3">Uncharacterized protein</fullName>
    </submittedName>
</protein>
<feature type="signal peptide" evidence="1">
    <location>
        <begin position="1"/>
        <end position="30"/>
    </location>
</feature>
<accession>A0A914GQ91</accession>
<dbReference type="AlphaFoldDB" id="A0A914GQ91"/>
<feature type="chain" id="PRO_5037116410" evidence="1">
    <location>
        <begin position="31"/>
        <end position="124"/>
    </location>
</feature>
<proteinExistence type="predicted"/>